<accession>A0ABN8ZY40</accession>
<dbReference type="PROSITE" id="PS00529">
    <property type="entry name" value="RIBOSOMAL_S24E"/>
    <property type="match status" value="1"/>
</dbReference>
<evidence type="ECO:0000256" key="3">
    <source>
        <dbReference type="ARBA" id="ARBA00023274"/>
    </source>
</evidence>
<evidence type="ECO:0000256" key="1">
    <source>
        <dbReference type="ARBA" id="ARBA00009680"/>
    </source>
</evidence>
<dbReference type="PANTHER" id="PTHR10496">
    <property type="entry name" value="40S RIBOSOMAL PROTEIN S24"/>
    <property type="match status" value="1"/>
</dbReference>
<evidence type="ECO:0000313" key="7">
    <source>
        <dbReference type="Proteomes" id="UP001176941"/>
    </source>
</evidence>
<dbReference type="InterPro" id="IPR001976">
    <property type="entry name" value="Ribosomal_eS24"/>
</dbReference>
<dbReference type="Gene3D" id="3.30.70.3370">
    <property type="match status" value="1"/>
</dbReference>
<reference evidence="6" key="1">
    <citation type="submission" date="2023-04" db="EMBL/GenBank/DDBJ databases">
        <authorList>
            <consortium name="ELIXIR-Norway"/>
        </authorList>
    </citation>
    <scope>NUCLEOTIDE SEQUENCE [LARGE SCALE GENOMIC DNA]</scope>
</reference>
<dbReference type="InterPro" id="IPR012678">
    <property type="entry name" value="Ribosomal_uL23/eL15/eS24_sf"/>
</dbReference>
<gene>
    <name evidence="6" type="ORF">MRATA1EN1_LOCUS26663</name>
</gene>
<keyword evidence="7" id="KW-1185">Reference proteome</keyword>
<dbReference type="Pfam" id="PF01282">
    <property type="entry name" value="Ribosomal_S24e"/>
    <property type="match status" value="1"/>
</dbReference>
<keyword evidence="3" id="KW-0687">Ribonucleoprotein</keyword>
<evidence type="ECO:0000256" key="5">
    <source>
        <dbReference type="SAM" id="MobiDB-lite"/>
    </source>
</evidence>
<sequence length="346" mass="38311">MNDTVTIRTRKFMTNRLLQRKQMVIDVLHPGKATVPKTEIREKLAKMYKTTPDVIFVFGFRTHFGGGKTTGFGMIYDSLDYAKKNEPKHRLARHGLYEKKKTSRKQRKERKNRMKKVRGTAKANVGAGKKVRELGLQAWGRAELVPRPEARESRWVCGRALARNQAPSFPCFPSVLKTPRPITFELAFFAAVAVAAACETSPTLVSLQEGWGCLTLFGVPLPGDWWAREDLGVWDLVTSPGCPGDGRNSEEQLLLEAELEAGAFGGSELSVCINSLLFCRAGQAAGAQAQSSRRIKRETVDRNLKPQAPAVFNQARANSGAIGWRSSQTWSFLQACCALIADLRGS</sequence>
<dbReference type="InterPro" id="IPR053709">
    <property type="entry name" value="eRP_eS24_sf"/>
</dbReference>
<feature type="region of interest" description="Disordered" evidence="5">
    <location>
        <begin position="97"/>
        <end position="122"/>
    </location>
</feature>
<dbReference type="InterPro" id="IPR018098">
    <property type="entry name" value="Ribosomal_eS24_CS"/>
</dbReference>
<comment type="similarity">
    <text evidence="1 4">Belongs to the eukaryotic ribosomal protein eS24 family.</text>
</comment>
<evidence type="ECO:0000256" key="2">
    <source>
        <dbReference type="ARBA" id="ARBA00022980"/>
    </source>
</evidence>
<dbReference type="EMBL" id="OX459943">
    <property type="protein sequence ID" value="CAI9177701.1"/>
    <property type="molecule type" value="Genomic_DNA"/>
</dbReference>
<dbReference type="Proteomes" id="UP001176941">
    <property type="component" value="Chromosome 7"/>
</dbReference>
<dbReference type="SUPFAM" id="SSF54189">
    <property type="entry name" value="Ribosomal proteins S24e, L23 and L15e"/>
    <property type="match status" value="1"/>
</dbReference>
<protein>
    <recommendedName>
        <fullName evidence="4">40S ribosomal protein S24</fullName>
    </recommendedName>
</protein>
<proteinExistence type="inferred from homology"/>
<name>A0ABN8ZY40_RANTA</name>
<feature type="compositionally biased region" description="Basic residues" evidence="5">
    <location>
        <begin position="101"/>
        <end position="119"/>
    </location>
</feature>
<keyword evidence="2" id="KW-0689">Ribosomal protein</keyword>
<organism evidence="6 7">
    <name type="scientific">Rangifer tarandus platyrhynchus</name>
    <name type="common">Svalbard reindeer</name>
    <dbReference type="NCBI Taxonomy" id="3082113"/>
    <lineage>
        <taxon>Eukaryota</taxon>
        <taxon>Metazoa</taxon>
        <taxon>Chordata</taxon>
        <taxon>Craniata</taxon>
        <taxon>Vertebrata</taxon>
        <taxon>Euteleostomi</taxon>
        <taxon>Mammalia</taxon>
        <taxon>Eutheria</taxon>
        <taxon>Laurasiatheria</taxon>
        <taxon>Artiodactyla</taxon>
        <taxon>Ruminantia</taxon>
        <taxon>Pecora</taxon>
        <taxon>Cervidae</taxon>
        <taxon>Odocoileinae</taxon>
        <taxon>Rangifer</taxon>
    </lineage>
</organism>
<evidence type="ECO:0000256" key="4">
    <source>
        <dbReference type="RuleBase" id="RU004383"/>
    </source>
</evidence>
<evidence type="ECO:0000313" key="6">
    <source>
        <dbReference type="EMBL" id="CAI9177701.1"/>
    </source>
</evidence>
<dbReference type="HAMAP" id="MF_00545">
    <property type="entry name" value="Ribosomal_eS24"/>
    <property type="match status" value="1"/>
</dbReference>